<feature type="transmembrane region" description="Helical" evidence="6">
    <location>
        <begin position="838"/>
        <end position="857"/>
    </location>
</feature>
<evidence type="ECO:0000256" key="3">
    <source>
        <dbReference type="ARBA" id="ARBA00022692"/>
    </source>
</evidence>
<dbReference type="RefSeq" id="WP_258812355.1">
    <property type="nucleotide sequence ID" value="NZ_JANUGU010000004.1"/>
</dbReference>
<keyword evidence="3 6" id="KW-0812">Transmembrane</keyword>
<name>A0ABT2CYW9_9BURK</name>
<dbReference type="InterPro" id="IPR004869">
    <property type="entry name" value="MMPL_dom"/>
</dbReference>
<dbReference type="Proteomes" id="UP001204621">
    <property type="component" value="Unassembled WGS sequence"/>
</dbReference>
<feature type="transmembrane region" description="Helical" evidence="6">
    <location>
        <begin position="773"/>
        <end position="793"/>
    </location>
</feature>
<dbReference type="PANTHER" id="PTHR33406:SF13">
    <property type="entry name" value="MEMBRANE PROTEIN YDFJ"/>
    <property type="match status" value="1"/>
</dbReference>
<dbReference type="EMBL" id="JANUGU010000004">
    <property type="protein sequence ID" value="MCS0659169.1"/>
    <property type="molecule type" value="Genomic_DNA"/>
</dbReference>
<evidence type="ECO:0000256" key="2">
    <source>
        <dbReference type="ARBA" id="ARBA00022475"/>
    </source>
</evidence>
<comment type="caution">
    <text evidence="8">The sequence shown here is derived from an EMBL/GenBank/DDBJ whole genome shotgun (WGS) entry which is preliminary data.</text>
</comment>
<gene>
    <name evidence="8" type="ORF">NX778_13955</name>
</gene>
<reference evidence="8 9" key="1">
    <citation type="submission" date="2022-08" db="EMBL/GenBank/DDBJ databases">
        <title>Reclassification of Massilia species as members of the genera Telluria, Duganella, Pseudoduganella, Mokoshia gen. nov. and Zemynaea gen. nov. using orthogonal and non-orthogonal genome-based approaches.</title>
        <authorList>
            <person name="Bowman J.P."/>
        </authorList>
    </citation>
    <scope>NUCLEOTIDE SEQUENCE [LARGE SCALE GENOMIC DNA]</scope>
    <source>
        <strain evidence="8 9">JCM 31606</strain>
    </source>
</reference>
<feature type="transmembrane region" description="Helical" evidence="6">
    <location>
        <begin position="454"/>
        <end position="473"/>
    </location>
</feature>
<evidence type="ECO:0000256" key="1">
    <source>
        <dbReference type="ARBA" id="ARBA00004651"/>
    </source>
</evidence>
<feature type="transmembrane region" description="Helical" evidence="6">
    <location>
        <begin position="717"/>
        <end position="737"/>
    </location>
</feature>
<proteinExistence type="predicted"/>
<protein>
    <submittedName>
        <fullName evidence="8">MMPL family transporter</fullName>
    </submittedName>
</protein>
<keyword evidence="4 6" id="KW-1133">Transmembrane helix</keyword>
<keyword evidence="2" id="KW-1003">Cell membrane</keyword>
<evidence type="ECO:0000256" key="4">
    <source>
        <dbReference type="ARBA" id="ARBA00022989"/>
    </source>
</evidence>
<dbReference type="NCBIfam" id="TIGR03480">
    <property type="entry name" value="HpnN"/>
    <property type="match status" value="1"/>
</dbReference>
<keyword evidence="9" id="KW-1185">Reference proteome</keyword>
<comment type="subcellular location">
    <subcellularLocation>
        <location evidence="1">Cell membrane</location>
        <topology evidence="1">Multi-pass membrane protein</topology>
    </subcellularLocation>
</comment>
<feature type="transmembrane region" description="Helical" evidence="6">
    <location>
        <begin position="744"/>
        <end position="767"/>
    </location>
</feature>
<feature type="transmembrane region" description="Helical" evidence="6">
    <location>
        <begin position="402"/>
        <end position="425"/>
    </location>
</feature>
<feature type="transmembrane region" description="Helical" evidence="6">
    <location>
        <begin position="298"/>
        <end position="320"/>
    </location>
</feature>
<feature type="transmembrane region" description="Helical" evidence="6">
    <location>
        <begin position="326"/>
        <end position="350"/>
    </location>
</feature>
<dbReference type="SUPFAM" id="SSF82866">
    <property type="entry name" value="Multidrug efflux transporter AcrB transmembrane domain"/>
    <property type="match status" value="2"/>
</dbReference>
<feature type="transmembrane region" description="Helical" evidence="6">
    <location>
        <begin position="371"/>
        <end position="390"/>
    </location>
</feature>
<evidence type="ECO:0000313" key="9">
    <source>
        <dbReference type="Proteomes" id="UP001204621"/>
    </source>
</evidence>
<feature type="domain" description="Membrane transport protein MMPL" evidence="7">
    <location>
        <begin position="230"/>
        <end position="425"/>
    </location>
</feature>
<dbReference type="PANTHER" id="PTHR33406">
    <property type="entry name" value="MEMBRANE PROTEIN MJ1562-RELATED"/>
    <property type="match status" value="1"/>
</dbReference>
<dbReference type="InterPro" id="IPR017841">
    <property type="entry name" value="Hopanoid_biosynth_HpnN"/>
</dbReference>
<organism evidence="8 9">
    <name type="scientific">Massilia terrae</name>
    <dbReference type="NCBI Taxonomy" id="1811224"/>
    <lineage>
        <taxon>Bacteria</taxon>
        <taxon>Pseudomonadati</taxon>
        <taxon>Pseudomonadota</taxon>
        <taxon>Betaproteobacteria</taxon>
        <taxon>Burkholderiales</taxon>
        <taxon>Oxalobacteraceae</taxon>
        <taxon>Telluria group</taxon>
        <taxon>Massilia</taxon>
    </lineage>
</organism>
<feature type="transmembrane region" description="Helical" evidence="6">
    <location>
        <begin position="274"/>
        <end position="293"/>
    </location>
</feature>
<sequence length="875" mass="92191">MLTSIICRTIRFSVRHAWFVIGLFALVVAASTVYVARHFAINTDVSSLIDPNAPWVRRDAAVTAAFPQRADSTLVVVRAPAPEFATQAARELAQRLRAQPRLFSSVSLGTDSDFFARNGLLFLPPDQLNTLSAQLADARPLLNALARDPSLRGLADLLSVTLLTPLQTGQLTLADMAPLLRRSADTVDAALANRPAALSWRELAGGAPAGPVHSLVEVIPVLDYTQLQPGAASSDAIRAAAAGLHLGQRYGATVALTGAVPLADDEFSSVQQGAALSTAVTFGFVLLILWMALHSMKLVGAVFITMLGGLALTAALGMLMVGALNIISVAFAMLFVGIGVDFGIQFGMRFRARLLELADTYEALLAVSRTISLPVTLAAVATAIGFFAFLPTAYRGVAELGQIAGVGILFVAFPTCFTILPALIAKSHPHAASSMPGYGWLAPVDHLFQRNRTVLLFGTVAIVAAGVPLLWHLRFDFNPLHLKDPSSESVQALHTLAGSGEAGIDNVQVLAPSLAQAAALGQRVGRLPEVERATTLQSLVPEQQAGKLHIIGGLAARLDPVLAQQPAPPASDIERIDALRNAARGLRNAALDYPGAGEGPARRLADSLGKLARADASARNRAEQALAGPLKFALASLRMALHPEPVSLRTIPADLRSNWVAADGRALLDIAPRKAPGMEPGDDRQLRRFAAAVQRIAPDASGGTISVLNAAGVVTHAFIEAALLAIVAITALLWLTFRRIEDVLLTMVPLLVSGLVTLELCVVFGISLNFANIIALPLLLGVGVAFKIYYVMAWRSGITALLQHGLTQAIILSAATTGTAFGSLWLSSHPGTASMGKLLVLALGCTLIGAVFFQPILMGQPRATPQQDQRGASHE</sequence>
<evidence type="ECO:0000313" key="8">
    <source>
        <dbReference type="EMBL" id="MCS0659169.1"/>
    </source>
</evidence>
<feature type="transmembrane region" description="Helical" evidence="6">
    <location>
        <begin position="12"/>
        <end position="36"/>
    </location>
</feature>
<dbReference type="Gene3D" id="1.20.1640.10">
    <property type="entry name" value="Multidrug efflux transporter AcrB transmembrane domain"/>
    <property type="match status" value="2"/>
</dbReference>
<accession>A0ABT2CYW9</accession>
<dbReference type="Pfam" id="PF03176">
    <property type="entry name" value="MMPL"/>
    <property type="match status" value="1"/>
</dbReference>
<dbReference type="InterPro" id="IPR050545">
    <property type="entry name" value="Mycobact_MmpL"/>
</dbReference>
<evidence type="ECO:0000259" key="7">
    <source>
        <dbReference type="Pfam" id="PF03176"/>
    </source>
</evidence>
<evidence type="ECO:0000256" key="5">
    <source>
        <dbReference type="ARBA" id="ARBA00023136"/>
    </source>
</evidence>
<keyword evidence="5 6" id="KW-0472">Membrane</keyword>
<feature type="transmembrane region" description="Helical" evidence="6">
    <location>
        <begin position="805"/>
        <end position="826"/>
    </location>
</feature>
<evidence type="ECO:0000256" key="6">
    <source>
        <dbReference type="SAM" id="Phobius"/>
    </source>
</evidence>